<keyword evidence="4" id="KW-1185">Reference proteome</keyword>
<dbReference type="AlphaFoldDB" id="A0ABD0M6H3"/>
<evidence type="ECO:0000256" key="1">
    <source>
        <dbReference type="ARBA" id="ARBA00008453"/>
    </source>
</evidence>
<dbReference type="Proteomes" id="UP001519460">
    <property type="component" value="Unassembled WGS sequence"/>
</dbReference>
<name>A0ABD0M6H3_9CAEN</name>
<feature type="non-terminal residue" evidence="3">
    <location>
        <position position="219"/>
    </location>
</feature>
<evidence type="ECO:0000313" key="3">
    <source>
        <dbReference type="EMBL" id="KAK7507105.1"/>
    </source>
</evidence>
<reference evidence="3 4" key="1">
    <citation type="journal article" date="2023" name="Sci. Data">
        <title>Genome assembly of the Korean intertidal mud-creeper Batillaria attramentaria.</title>
        <authorList>
            <person name="Patra A.K."/>
            <person name="Ho P.T."/>
            <person name="Jun S."/>
            <person name="Lee S.J."/>
            <person name="Kim Y."/>
            <person name="Won Y.J."/>
        </authorList>
    </citation>
    <scope>NUCLEOTIDE SEQUENCE [LARGE SCALE GENOMIC DNA]</scope>
    <source>
        <strain evidence="3">Wonlab-2016</strain>
    </source>
</reference>
<organism evidence="3 4">
    <name type="scientific">Batillaria attramentaria</name>
    <dbReference type="NCBI Taxonomy" id="370345"/>
    <lineage>
        <taxon>Eukaryota</taxon>
        <taxon>Metazoa</taxon>
        <taxon>Spiralia</taxon>
        <taxon>Lophotrochozoa</taxon>
        <taxon>Mollusca</taxon>
        <taxon>Gastropoda</taxon>
        <taxon>Caenogastropoda</taxon>
        <taxon>Sorbeoconcha</taxon>
        <taxon>Cerithioidea</taxon>
        <taxon>Batillariidae</taxon>
        <taxon>Batillaria</taxon>
    </lineage>
</organism>
<dbReference type="InterPro" id="IPR018889">
    <property type="entry name" value="Arpin"/>
</dbReference>
<accession>A0ABD0M6H3</accession>
<comment type="similarity">
    <text evidence="1">Belongs to the Arpin family.</text>
</comment>
<dbReference type="PANTHER" id="PTHR31199:SF1">
    <property type="entry name" value="ARPIN"/>
    <property type="match status" value="1"/>
</dbReference>
<dbReference type="EMBL" id="JACVVK020000005">
    <property type="protein sequence ID" value="KAK7507105.1"/>
    <property type="molecule type" value="Genomic_DNA"/>
</dbReference>
<dbReference type="Pfam" id="PF10574">
    <property type="entry name" value="UPF0552"/>
    <property type="match status" value="1"/>
</dbReference>
<evidence type="ECO:0000256" key="2">
    <source>
        <dbReference type="ARBA" id="ARBA00019314"/>
    </source>
</evidence>
<gene>
    <name evidence="3" type="ORF">BaRGS_00001956</name>
</gene>
<dbReference type="PANTHER" id="PTHR31199">
    <property type="entry name" value="ARPIN"/>
    <property type="match status" value="1"/>
</dbReference>
<proteinExistence type="inferred from homology"/>
<evidence type="ECO:0000313" key="4">
    <source>
        <dbReference type="Proteomes" id="UP001519460"/>
    </source>
</evidence>
<protein>
    <recommendedName>
        <fullName evidence="2">Arpin</fullName>
    </recommendedName>
</protein>
<sequence>MSRIYDDQKLANLPLVNKTWTSVWNTDQWTRQGDGVLVEGTVQARHHLCITDSKSAKKRYYVLQVKATQAHRRKFDASGQEIEPNFSQTTKVSTGYLNSSYKVEAKGKTDLLSESEMSALVTLPDLDPITKGMTSAGTVLLWLPEETAQNLEIENGMGFRFKTHGNTPFVCSLTKLEGQWSTVANFAGGEAVGASWTDKVMAFKAQAPAAADNAADDAI</sequence>
<comment type="caution">
    <text evidence="3">The sequence shown here is derived from an EMBL/GenBank/DDBJ whole genome shotgun (WGS) entry which is preliminary data.</text>
</comment>